<sequence length="118" mass="12911">MNLQMSEIPLNAGTCSGILSSDTRKSLLGSLLTLGEECDMKSISDDRFLQKPVKALLSFTSTEEKKDLFPGSNEESRPQSTPSDKRKSETVLDGLENSFGCLIKGPSLRYYNANKGDT</sequence>
<feature type="region of interest" description="Disordered" evidence="1">
    <location>
        <begin position="63"/>
        <end position="91"/>
    </location>
</feature>
<reference evidence="2 3" key="1">
    <citation type="submission" date="2019-07" db="EMBL/GenBank/DDBJ databases">
        <authorList>
            <person name="Jastrzebski P J."/>
            <person name="Paukszto L."/>
            <person name="Jastrzebski P J."/>
        </authorList>
    </citation>
    <scope>NUCLEOTIDE SEQUENCE [LARGE SCALE GENOMIC DNA]</scope>
    <source>
        <strain evidence="2 3">WMS-il1</strain>
    </source>
</reference>
<dbReference type="AlphaFoldDB" id="A0A564Z786"/>
<dbReference type="EMBL" id="CABIJS010000691">
    <property type="protein sequence ID" value="VUZ55320.1"/>
    <property type="molecule type" value="Genomic_DNA"/>
</dbReference>
<evidence type="ECO:0000313" key="2">
    <source>
        <dbReference type="EMBL" id="VUZ55320.1"/>
    </source>
</evidence>
<protein>
    <submittedName>
        <fullName evidence="2">Uncharacterized protein</fullName>
    </submittedName>
</protein>
<organism evidence="2 3">
    <name type="scientific">Hymenolepis diminuta</name>
    <name type="common">Rat tapeworm</name>
    <dbReference type="NCBI Taxonomy" id="6216"/>
    <lineage>
        <taxon>Eukaryota</taxon>
        <taxon>Metazoa</taxon>
        <taxon>Spiralia</taxon>
        <taxon>Lophotrochozoa</taxon>
        <taxon>Platyhelminthes</taxon>
        <taxon>Cestoda</taxon>
        <taxon>Eucestoda</taxon>
        <taxon>Cyclophyllidea</taxon>
        <taxon>Hymenolepididae</taxon>
        <taxon>Hymenolepis</taxon>
    </lineage>
</organism>
<accession>A0A564Z786</accession>
<keyword evidence="3" id="KW-1185">Reference proteome</keyword>
<dbReference type="Proteomes" id="UP000321570">
    <property type="component" value="Unassembled WGS sequence"/>
</dbReference>
<name>A0A564Z786_HYMDI</name>
<evidence type="ECO:0000313" key="3">
    <source>
        <dbReference type="Proteomes" id="UP000321570"/>
    </source>
</evidence>
<proteinExistence type="predicted"/>
<feature type="non-terminal residue" evidence="2">
    <location>
        <position position="118"/>
    </location>
</feature>
<evidence type="ECO:0000256" key="1">
    <source>
        <dbReference type="SAM" id="MobiDB-lite"/>
    </source>
</evidence>
<gene>
    <name evidence="2" type="ORF">WMSIL1_LOCUS13212</name>
</gene>